<sequence>MRIACLQHVKRDFVDCGKEDKDAQEVVDILNRFYRE</sequence>
<organism evidence="1 2">
    <name type="scientific">Segatella copri</name>
    <dbReference type="NCBI Taxonomy" id="165179"/>
    <lineage>
        <taxon>Bacteria</taxon>
        <taxon>Pseudomonadati</taxon>
        <taxon>Bacteroidota</taxon>
        <taxon>Bacteroidia</taxon>
        <taxon>Bacteroidales</taxon>
        <taxon>Prevotellaceae</taxon>
        <taxon>Segatella</taxon>
    </lineage>
</organism>
<protein>
    <submittedName>
        <fullName evidence="1">Uncharacterized protein</fullName>
    </submittedName>
</protein>
<name>A0AA92WJA6_9BACT</name>
<accession>A0AA92WJA6</accession>
<evidence type="ECO:0000313" key="1">
    <source>
        <dbReference type="EMBL" id="RHK42902.1"/>
    </source>
</evidence>
<reference evidence="1 2" key="1">
    <citation type="submission" date="2018-08" db="EMBL/GenBank/DDBJ databases">
        <title>A genome reference for cultivated species of the human gut microbiota.</title>
        <authorList>
            <person name="Zou Y."/>
            <person name="Xue W."/>
            <person name="Luo G."/>
        </authorList>
    </citation>
    <scope>NUCLEOTIDE SEQUENCE [LARGE SCALE GENOMIC DNA]</scope>
    <source>
        <strain evidence="1 2">AF43-2</strain>
    </source>
</reference>
<proteinExistence type="predicted"/>
<dbReference type="Proteomes" id="UP000284562">
    <property type="component" value="Unassembled WGS sequence"/>
</dbReference>
<feature type="non-terminal residue" evidence="1">
    <location>
        <position position="36"/>
    </location>
</feature>
<gene>
    <name evidence="1" type="ORF">DW064_16280</name>
</gene>
<dbReference type="AlphaFoldDB" id="A0AA92WJA6"/>
<dbReference type="EMBL" id="QRNN01000204">
    <property type="protein sequence ID" value="RHK42902.1"/>
    <property type="molecule type" value="Genomic_DNA"/>
</dbReference>
<comment type="caution">
    <text evidence="1">The sequence shown here is derived from an EMBL/GenBank/DDBJ whole genome shotgun (WGS) entry which is preliminary data.</text>
</comment>
<evidence type="ECO:0000313" key="2">
    <source>
        <dbReference type="Proteomes" id="UP000284562"/>
    </source>
</evidence>